<dbReference type="PROSITE" id="PS51898">
    <property type="entry name" value="TYR_RECOMBINASE"/>
    <property type="match status" value="1"/>
</dbReference>
<name>A0A9D2HHK7_9FIRM</name>
<dbReference type="GO" id="GO:0051301">
    <property type="term" value="P:cell division"/>
    <property type="evidence" value="ECO:0007669"/>
    <property type="project" value="UniProtKB-KW"/>
</dbReference>
<dbReference type="Proteomes" id="UP000823900">
    <property type="component" value="Unassembled WGS sequence"/>
</dbReference>
<dbReference type="InterPro" id="IPR011010">
    <property type="entry name" value="DNA_brk_join_enz"/>
</dbReference>
<dbReference type="InterPro" id="IPR044068">
    <property type="entry name" value="CB"/>
</dbReference>
<dbReference type="InterPro" id="IPR025269">
    <property type="entry name" value="SAM-like_dom"/>
</dbReference>
<dbReference type="PROSITE" id="PS51900">
    <property type="entry name" value="CB"/>
    <property type="match status" value="1"/>
</dbReference>
<keyword evidence="4" id="KW-0159">Chromosome partition</keyword>
<dbReference type="InterPro" id="IPR002104">
    <property type="entry name" value="Integrase_catalytic"/>
</dbReference>
<keyword evidence="6 9" id="KW-0238">DNA-binding</keyword>
<evidence type="ECO:0000256" key="8">
    <source>
        <dbReference type="ARBA" id="ARBA00023306"/>
    </source>
</evidence>
<comment type="subcellular location">
    <subcellularLocation>
        <location evidence="1">Cytoplasm</location>
    </subcellularLocation>
</comment>
<evidence type="ECO:0000256" key="7">
    <source>
        <dbReference type="ARBA" id="ARBA00023172"/>
    </source>
</evidence>
<dbReference type="PANTHER" id="PTHR30349:SF77">
    <property type="entry name" value="TYROSINE RECOMBINASE XERC"/>
    <property type="match status" value="1"/>
</dbReference>
<dbReference type="InterPro" id="IPR013762">
    <property type="entry name" value="Integrase-like_cat_sf"/>
</dbReference>
<evidence type="ECO:0000256" key="5">
    <source>
        <dbReference type="ARBA" id="ARBA00022908"/>
    </source>
</evidence>
<keyword evidence="5" id="KW-0229">DNA integration</keyword>
<dbReference type="GO" id="GO:0006310">
    <property type="term" value="P:DNA recombination"/>
    <property type="evidence" value="ECO:0007669"/>
    <property type="project" value="UniProtKB-KW"/>
</dbReference>
<evidence type="ECO:0000256" key="1">
    <source>
        <dbReference type="ARBA" id="ARBA00004496"/>
    </source>
</evidence>
<dbReference type="GO" id="GO:0007059">
    <property type="term" value="P:chromosome segregation"/>
    <property type="evidence" value="ECO:0007669"/>
    <property type="project" value="UniProtKB-KW"/>
</dbReference>
<evidence type="ECO:0000256" key="9">
    <source>
        <dbReference type="PROSITE-ProRule" id="PRU01248"/>
    </source>
</evidence>
<dbReference type="Gene3D" id="1.10.150.130">
    <property type="match status" value="1"/>
</dbReference>
<protein>
    <submittedName>
        <fullName evidence="12">Tyrosine-type recombinase/integrase</fullName>
    </submittedName>
</protein>
<keyword evidence="7" id="KW-0233">DNA recombination</keyword>
<evidence type="ECO:0000256" key="6">
    <source>
        <dbReference type="ARBA" id="ARBA00023125"/>
    </source>
</evidence>
<evidence type="ECO:0000256" key="3">
    <source>
        <dbReference type="ARBA" id="ARBA00022618"/>
    </source>
</evidence>
<dbReference type="Gene3D" id="1.10.443.10">
    <property type="entry name" value="Intergrase catalytic core"/>
    <property type="match status" value="1"/>
</dbReference>
<evidence type="ECO:0000259" key="11">
    <source>
        <dbReference type="PROSITE" id="PS51900"/>
    </source>
</evidence>
<dbReference type="InterPro" id="IPR010998">
    <property type="entry name" value="Integrase_recombinase_N"/>
</dbReference>
<dbReference type="Pfam" id="PF13102">
    <property type="entry name" value="Phage_int_SAM_5"/>
    <property type="match status" value="1"/>
</dbReference>
<feature type="domain" description="Core-binding (CB)" evidence="11">
    <location>
        <begin position="9"/>
        <end position="127"/>
    </location>
</feature>
<evidence type="ECO:0000313" key="12">
    <source>
        <dbReference type="EMBL" id="HJA70619.1"/>
    </source>
</evidence>
<comment type="caution">
    <text evidence="12">The sequence shown here is derived from an EMBL/GenBank/DDBJ whole genome shotgun (WGS) entry which is preliminary data.</text>
</comment>
<feature type="domain" description="Tyr recombinase" evidence="10">
    <location>
        <begin position="148"/>
        <end position="343"/>
    </location>
</feature>
<evidence type="ECO:0000259" key="10">
    <source>
        <dbReference type="PROSITE" id="PS51898"/>
    </source>
</evidence>
<dbReference type="GO" id="GO:0003677">
    <property type="term" value="F:DNA binding"/>
    <property type="evidence" value="ECO:0007669"/>
    <property type="project" value="UniProtKB-UniRule"/>
</dbReference>
<reference evidence="12" key="2">
    <citation type="submission" date="2021-04" db="EMBL/GenBank/DDBJ databases">
        <authorList>
            <person name="Gilroy R."/>
        </authorList>
    </citation>
    <scope>NUCLEOTIDE SEQUENCE</scope>
    <source>
        <strain evidence="12">CHK178-16964</strain>
    </source>
</reference>
<keyword evidence="2" id="KW-0963">Cytoplasm</keyword>
<dbReference type="GO" id="GO:0015074">
    <property type="term" value="P:DNA integration"/>
    <property type="evidence" value="ECO:0007669"/>
    <property type="project" value="UniProtKB-KW"/>
</dbReference>
<dbReference type="Pfam" id="PF00589">
    <property type="entry name" value="Phage_integrase"/>
    <property type="match status" value="1"/>
</dbReference>
<keyword evidence="8" id="KW-0131">Cell cycle</keyword>
<dbReference type="SUPFAM" id="SSF56349">
    <property type="entry name" value="DNA breaking-rejoining enzymes"/>
    <property type="match status" value="1"/>
</dbReference>
<gene>
    <name evidence="12" type="ORF">IAA07_03435</name>
</gene>
<evidence type="ECO:0000256" key="4">
    <source>
        <dbReference type="ARBA" id="ARBA00022829"/>
    </source>
</evidence>
<dbReference type="EMBL" id="DWZA01000029">
    <property type="protein sequence ID" value="HJA70619.1"/>
    <property type="molecule type" value="Genomic_DNA"/>
</dbReference>
<reference evidence="12" key="1">
    <citation type="journal article" date="2021" name="PeerJ">
        <title>Extensive microbial diversity within the chicken gut microbiome revealed by metagenomics and culture.</title>
        <authorList>
            <person name="Gilroy R."/>
            <person name="Ravi A."/>
            <person name="Getino M."/>
            <person name="Pursley I."/>
            <person name="Horton D.L."/>
            <person name="Alikhan N.F."/>
            <person name="Baker D."/>
            <person name="Gharbi K."/>
            <person name="Hall N."/>
            <person name="Watson M."/>
            <person name="Adriaenssens E.M."/>
            <person name="Foster-Nyarko E."/>
            <person name="Jarju S."/>
            <person name="Secka A."/>
            <person name="Antonio M."/>
            <person name="Oren A."/>
            <person name="Chaudhuri R.R."/>
            <person name="La Ragione R."/>
            <person name="Hildebrand F."/>
            <person name="Pallen M.J."/>
        </authorList>
    </citation>
    <scope>NUCLEOTIDE SEQUENCE</scope>
    <source>
        <strain evidence="12">CHK178-16964</strain>
    </source>
</reference>
<dbReference type="AlphaFoldDB" id="A0A9D2HHK7"/>
<sequence>MGNLPYHEQVDIKNIQKLRDMIKSLPLFCPEFFRGIEPRTSSRTRIAYAYDLGVFFDFLKKENPVFAKLDNSQITLEHLDQLTVTDLEEYMEYLKYRFNEKNQEVTNKERGIMRKISSLKSLYNYFYRSEKLKNNPAALVQLPKLHEKDIIRLDVDEVALLLDEVESGDKLTKQQKSFHEKTKVRDLAILTLLLGTGIRVSECVGLNISDIDFKNGGIRIHRKGGKEVTVYFGDEVEQALKAYLDERGHIIPETGHEEALFLSMQKKRIAVRSVENLVKKYAKVVTPLKKITPHKLRSTYGTTLYRETGDIYLVADVLGHSDVNTTKKHYAALEDERRRSARNKVTLREK</sequence>
<dbReference type="PANTHER" id="PTHR30349">
    <property type="entry name" value="PHAGE INTEGRASE-RELATED"/>
    <property type="match status" value="1"/>
</dbReference>
<dbReference type="GO" id="GO:0005737">
    <property type="term" value="C:cytoplasm"/>
    <property type="evidence" value="ECO:0007669"/>
    <property type="project" value="UniProtKB-SubCell"/>
</dbReference>
<evidence type="ECO:0000313" key="13">
    <source>
        <dbReference type="Proteomes" id="UP000823900"/>
    </source>
</evidence>
<evidence type="ECO:0000256" key="2">
    <source>
        <dbReference type="ARBA" id="ARBA00022490"/>
    </source>
</evidence>
<organism evidence="12 13">
    <name type="scientific">Candidatus Lachnoclostridium stercoravium</name>
    <dbReference type="NCBI Taxonomy" id="2838633"/>
    <lineage>
        <taxon>Bacteria</taxon>
        <taxon>Bacillati</taxon>
        <taxon>Bacillota</taxon>
        <taxon>Clostridia</taxon>
        <taxon>Lachnospirales</taxon>
        <taxon>Lachnospiraceae</taxon>
    </lineage>
</organism>
<dbReference type="InterPro" id="IPR050090">
    <property type="entry name" value="Tyrosine_recombinase_XerCD"/>
</dbReference>
<accession>A0A9D2HHK7</accession>
<proteinExistence type="predicted"/>
<keyword evidence="3" id="KW-0132">Cell division</keyword>